<dbReference type="Proteomes" id="UP000050417">
    <property type="component" value="Unassembled WGS sequence"/>
</dbReference>
<dbReference type="PATRIC" id="fig|1134406.4.peg.604"/>
<dbReference type="InterPro" id="IPR029058">
    <property type="entry name" value="AB_hydrolase_fold"/>
</dbReference>
<dbReference type="EMBL" id="LGCL01000021">
    <property type="protein sequence ID" value="KPL77823.1"/>
    <property type="molecule type" value="Genomic_DNA"/>
</dbReference>
<dbReference type="Pfam" id="PF00756">
    <property type="entry name" value="Esterase"/>
    <property type="match status" value="1"/>
</dbReference>
<gene>
    <name evidence="1" type="ORF">ADN00_08020</name>
</gene>
<evidence type="ECO:0000313" key="1">
    <source>
        <dbReference type="EMBL" id="KPL77823.1"/>
    </source>
</evidence>
<sequence length="260" mass="30386">MNISYHRWFSENLNQDMEIKVYGSKGVALLAFPTLGGRFYDFENFGMIAAVEDQIEAGNLTCFTVDSFDHQSWLNTSLEPAERARLHEQYATYIFEEVVPFIHRQSTDQVKILLTGCDMGGYHAANFFFRRPDLFAGFICLSGFFDLQRFTDNFVDETIYYNSPLHYLPRLTDIWYLDLYRQSHLVVCTGQGMWERQMVANAHALKRVLQEKDISCRVDFWGFEADHDWSWWRKQLPYYLKPILAAIASSENTGEMNNPT</sequence>
<dbReference type="OrthoDB" id="9775130at2"/>
<evidence type="ECO:0008006" key="3">
    <source>
        <dbReference type="Google" id="ProtNLM"/>
    </source>
</evidence>
<evidence type="ECO:0000313" key="2">
    <source>
        <dbReference type="Proteomes" id="UP000050417"/>
    </source>
</evidence>
<comment type="caution">
    <text evidence="1">The sequence shown here is derived from an EMBL/GenBank/DDBJ whole genome shotgun (WGS) entry which is preliminary data.</text>
</comment>
<keyword evidence="2" id="KW-1185">Reference proteome</keyword>
<dbReference type="SUPFAM" id="SSF53474">
    <property type="entry name" value="alpha/beta-Hydrolases"/>
    <property type="match status" value="1"/>
</dbReference>
<dbReference type="InterPro" id="IPR000801">
    <property type="entry name" value="Esterase-like"/>
</dbReference>
<dbReference type="PANTHER" id="PTHR48098">
    <property type="entry name" value="ENTEROCHELIN ESTERASE-RELATED"/>
    <property type="match status" value="1"/>
</dbReference>
<dbReference type="Gene3D" id="3.40.50.1820">
    <property type="entry name" value="alpha/beta hydrolase"/>
    <property type="match status" value="1"/>
</dbReference>
<name>A0A0P6X447_9CHLR</name>
<dbReference type="PANTHER" id="PTHR48098:SF3">
    <property type="entry name" value="IRON(III) ENTEROBACTIN ESTERASE"/>
    <property type="match status" value="1"/>
</dbReference>
<dbReference type="RefSeq" id="WP_075062469.1">
    <property type="nucleotide sequence ID" value="NZ_LGCL01000021.1"/>
</dbReference>
<organism evidence="1 2">
    <name type="scientific">Ornatilinea apprima</name>
    <dbReference type="NCBI Taxonomy" id="1134406"/>
    <lineage>
        <taxon>Bacteria</taxon>
        <taxon>Bacillati</taxon>
        <taxon>Chloroflexota</taxon>
        <taxon>Anaerolineae</taxon>
        <taxon>Anaerolineales</taxon>
        <taxon>Anaerolineaceae</taxon>
        <taxon>Ornatilinea</taxon>
    </lineage>
</organism>
<dbReference type="STRING" id="1134406.ADN00_08020"/>
<accession>A0A0P6X447</accession>
<protein>
    <recommendedName>
        <fullName evidence="3">Esterase</fullName>
    </recommendedName>
</protein>
<dbReference type="InterPro" id="IPR050583">
    <property type="entry name" value="Mycobacterial_A85_antigen"/>
</dbReference>
<dbReference type="AlphaFoldDB" id="A0A0P6X447"/>
<proteinExistence type="predicted"/>
<reference evidence="1 2" key="1">
    <citation type="submission" date="2015-07" db="EMBL/GenBank/DDBJ databases">
        <title>Genome sequence of Ornatilinea apprima DSM 23815.</title>
        <authorList>
            <person name="Hemp J."/>
            <person name="Ward L.M."/>
            <person name="Pace L.A."/>
            <person name="Fischer W.W."/>
        </authorList>
    </citation>
    <scope>NUCLEOTIDE SEQUENCE [LARGE SCALE GENOMIC DNA]</scope>
    <source>
        <strain evidence="1 2">P3M-1</strain>
    </source>
</reference>